<comment type="caution">
    <text evidence="2">The sequence shown here is derived from an EMBL/GenBank/DDBJ whole genome shotgun (WGS) entry which is preliminary data.</text>
</comment>
<dbReference type="EMBL" id="RQJP01000006">
    <property type="protein sequence ID" value="RRB11068.1"/>
    <property type="molecule type" value="Genomic_DNA"/>
</dbReference>
<dbReference type="RefSeq" id="WP_124910158.1">
    <property type="nucleotide sequence ID" value="NZ_RQJP01000006.1"/>
</dbReference>
<dbReference type="Pfam" id="PF21956">
    <property type="entry name" value="DUF6922"/>
    <property type="match status" value="1"/>
</dbReference>
<keyword evidence="3" id="KW-1185">Reference proteome</keyword>
<proteinExistence type="predicted"/>
<name>A0A3P1CCV5_9BACT</name>
<gene>
    <name evidence="2" type="ORF">EHT87_28430</name>
</gene>
<evidence type="ECO:0000313" key="2">
    <source>
        <dbReference type="EMBL" id="RRB11068.1"/>
    </source>
</evidence>
<feature type="domain" description="DUF6922" evidence="1">
    <location>
        <begin position="9"/>
        <end position="59"/>
    </location>
</feature>
<evidence type="ECO:0000259" key="1">
    <source>
        <dbReference type="Pfam" id="PF21956"/>
    </source>
</evidence>
<dbReference type="Proteomes" id="UP000274271">
    <property type="component" value="Unassembled WGS sequence"/>
</dbReference>
<sequence>MKTNLKPNLRRTLFWDVDYDKIKWNKNYQFIIERVLERGTFDEWKEIKRYYGIEKIKEAALQARWLDQTTLSFCSAYFKTPVNQFRCYTLRLSNPAPWVF</sequence>
<dbReference type="AlphaFoldDB" id="A0A3P1CCV5"/>
<evidence type="ECO:0000313" key="3">
    <source>
        <dbReference type="Proteomes" id="UP000274271"/>
    </source>
</evidence>
<reference evidence="2 3" key="1">
    <citation type="submission" date="2018-11" db="EMBL/GenBank/DDBJ databases">
        <authorList>
            <person name="Zhou Z."/>
            <person name="Wang G."/>
        </authorList>
    </citation>
    <scope>NUCLEOTIDE SEQUENCE [LARGE SCALE GENOMIC DNA]</scope>
    <source>
        <strain evidence="2 3">KCTC42998</strain>
    </source>
</reference>
<protein>
    <recommendedName>
        <fullName evidence="1">DUF6922 domain-containing protein</fullName>
    </recommendedName>
</protein>
<organism evidence="2 3">
    <name type="scientific">Larkinella knui</name>
    <dbReference type="NCBI Taxonomy" id="2025310"/>
    <lineage>
        <taxon>Bacteria</taxon>
        <taxon>Pseudomonadati</taxon>
        <taxon>Bacteroidota</taxon>
        <taxon>Cytophagia</taxon>
        <taxon>Cytophagales</taxon>
        <taxon>Spirosomataceae</taxon>
        <taxon>Larkinella</taxon>
    </lineage>
</organism>
<dbReference type="InterPro" id="IPR053830">
    <property type="entry name" value="DUF6922"/>
</dbReference>
<dbReference type="OrthoDB" id="1364214at2"/>
<accession>A0A3P1CCV5</accession>